<protein>
    <submittedName>
        <fullName evidence="3">RES domain-containing protein</fullName>
    </submittedName>
</protein>
<accession>A0A1H7T7I8</accession>
<dbReference type="RefSeq" id="WP_093007128.1">
    <property type="nucleotide sequence ID" value="NZ_FNZZ01000005.1"/>
</dbReference>
<dbReference type="EMBL" id="FNZZ01000005">
    <property type="protein sequence ID" value="SEL80314.1"/>
    <property type="molecule type" value="Genomic_DNA"/>
</dbReference>
<feature type="region of interest" description="Disordered" evidence="1">
    <location>
        <begin position="67"/>
        <end position="98"/>
    </location>
</feature>
<dbReference type="Pfam" id="PF08808">
    <property type="entry name" value="RES"/>
    <property type="match status" value="1"/>
</dbReference>
<keyword evidence="4" id="KW-1185">Reference proteome</keyword>
<evidence type="ECO:0000256" key="1">
    <source>
        <dbReference type="SAM" id="MobiDB-lite"/>
    </source>
</evidence>
<proteinExistence type="predicted"/>
<dbReference type="SMART" id="SM00953">
    <property type="entry name" value="RES"/>
    <property type="match status" value="1"/>
</dbReference>
<organism evidence="3 4">
    <name type="scientific">Sphingomonas palmae</name>
    <dbReference type="NCBI Taxonomy" id="1855283"/>
    <lineage>
        <taxon>Bacteria</taxon>
        <taxon>Pseudomonadati</taxon>
        <taxon>Pseudomonadota</taxon>
        <taxon>Alphaproteobacteria</taxon>
        <taxon>Sphingomonadales</taxon>
        <taxon>Sphingomonadaceae</taxon>
        <taxon>Sphingomonas</taxon>
    </lineage>
</organism>
<dbReference type="AlphaFoldDB" id="A0A1H7T7I8"/>
<sequence>MKHSGETTFASWRSYWDFERSVRRELRYIHSEETQDFLDAVLASSRGREVDLPAGRTFWRAQLGNDWRRTGDEPTDEEVPCAHPRARMTPLPDRASDGRANPRGIPCLYLATSKETAMSEVRPWIGSYVSVGQFRTTRPLAIVNCTAERPTTPLHLEEPDASGRSEAVWAHIDRAFAEPTTRSDDAADYVPTQIIAELFKRAGLDGIAYRSNFGGGFNLALFDLAGAELVNCGLFEVDAMQPSFKEADQFYFISDMSRG</sequence>
<name>A0A1H7T7I8_9SPHN</name>
<dbReference type="Proteomes" id="UP000199214">
    <property type="component" value="Unassembled WGS sequence"/>
</dbReference>
<feature type="domain" description="RES" evidence="2">
    <location>
        <begin position="84"/>
        <end position="233"/>
    </location>
</feature>
<reference evidence="4" key="1">
    <citation type="submission" date="2016-10" db="EMBL/GenBank/DDBJ databases">
        <authorList>
            <person name="Varghese N."/>
            <person name="Submissions S."/>
        </authorList>
    </citation>
    <scope>NUCLEOTIDE SEQUENCE [LARGE SCALE GENOMIC DNA]</scope>
    <source>
        <strain evidence="4">JS21-1</strain>
    </source>
</reference>
<dbReference type="STRING" id="1855283.SAMN05216382_2680"/>
<evidence type="ECO:0000313" key="3">
    <source>
        <dbReference type="EMBL" id="SEL80314.1"/>
    </source>
</evidence>
<gene>
    <name evidence="3" type="ORF">SAMN05216382_2680</name>
</gene>
<dbReference type="OrthoDB" id="648213at2"/>
<dbReference type="InterPro" id="IPR014914">
    <property type="entry name" value="RES_dom"/>
</dbReference>
<evidence type="ECO:0000259" key="2">
    <source>
        <dbReference type="SMART" id="SM00953"/>
    </source>
</evidence>
<evidence type="ECO:0000313" key="4">
    <source>
        <dbReference type="Proteomes" id="UP000199214"/>
    </source>
</evidence>